<reference evidence="1 2" key="1">
    <citation type="submission" date="2013-02" db="EMBL/GenBank/DDBJ databases">
        <title>Draft Genome Sequence of Streptomyces aurantiacus, Which Produces Setomimycin.</title>
        <authorList>
            <person name="Gruening B.A."/>
            <person name="Praeg A."/>
            <person name="Erxleben A."/>
            <person name="Guenther S."/>
            <person name="Mueller M."/>
        </authorList>
    </citation>
    <scope>NUCLEOTIDE SEQUENCE [LARGE SCALE GENOMIC DNA]</scope>
    <source>
        <strain evidence="1 2">JA 4570</strain>
    </source>
</reference>
<evidence type="ECO:0000313" key="1">
    <source>
        <dbReference type="EMBL" id="EPH42184.1"/>
    </source>
</evidence>
<organism evidence="1 2">
    <name type="scientific">Streptomyces aurantiacus JA 4570</name>
    <dbReference type="NCBI Taxonomy" id="1286094"/>
    <lineage>
        <taxon>Bacteria</taxon>
        <taxon>Bacillati</taxon>
        <taxon>Actinomycetota</taxon>
        <taxon>Actinomycetes</taxon>
        <taxon>Kitasatosporales</taxon>
        <taxon>Streptomycetaceae</taxon>
        <taxon>Streptomyces</taxon>
        <taxon>Streptomyces aurantiacus group</taxon>
    </lineage>
</organism>
<dbReference type="EMBL" id="AOPZ01000248">
    <property type="protein sequence ID" value="EPH42184.1"/>
    <property type="molecule type" value="Genomic_DNA"/>
</dbReference>
<accession>S3ZHM2</accession>
<dbReference type="Proteomes" id="UP000014629">
    <property type="component" value="Unassembled WGS sequence"/>
</dbReference>
<dbReference type="PATRIC" id="fig|1286094.4.peg.4702"/>
<comment type="caution">
    <text evidence="1">The sequence shown here is derived from an EMBL/GenBank/DDBJ whole genome shotgun (WGS) entry which is preliminary data.</text>
</comment>
<protein>
    <submittedName>
        <fullName evidence="1">Uncharacterized protein</fullName>
    </submittedName>
</protein>
<gene>
    <name evidence="1" type="ORF">STRAU_4754</name>
</gene>
<name>S3ZHM2_9ACTN</name>
<proteinExistence type="predicted"/>
<sequence length="155" mass="17258">MREEVPYMPHIPVQPGIYKIHAHIIGPSSLVTATEYALKHGAPVITDRMNPLPIEQDWIIEPTESVPGAPYLIHLAHHEAAGLVVPEDKLYVNSVPREEWAKFTFERVIGGVKILSDKGLAWRSGHRGAQIGLVAPKPEFQETWTLEFVSPVGED</sequence>
<keyword evidence="2" id="KW-1185">Reference proteome</keyword>
<dbReference type="AlphaFoldDB" id="S3ZHM2"/>
<evidence type="ECO:0000313" key="2">
    <source>
        <dbReference type="Proteomes" id="UP000014629"/>
    </source>
</evidence>